<sequence length="44" mass="5020">MDDIVLIVKEGISEKEVLNLVESNLPDDLQLNNNKHSYVIIKII</sequence>
<name>A0A6F8TCS4_ACIBA</name>
<protein>
    <submittedName>
        <fullName evidence="1">Uncharacterized protein</fullName>
    </submittedName>
</protein>
<organism evidence="1">
    <name type="scientific">Acinetobacter baumannii</name>
    <dbReference type="NCBI Taxonomy" id="470"/>
    <lineage>
        <taxon>Bacteria</taxon>
        <taxon>Pseudomonadati</taxon>
        <taxon>Pseudomonadota</taxon>
        <taxon>Gammaproteobacteria</taxon>
        <taxon>Moraxellales</taxon>
        <taxon>Moraxellaceae</taxon>
        <taxon>Acinetobacter</taxon>
        <taxon>Acinetobacter calcoaceticus/baumannii complex</taxon>
    </lineage>
</organism>
<accession>A0A6F8TCS4</accession>
<dbReference type="EMBL" id="AP022836">
    <property type="protein sequence ID" value="BCA98450.1"/>
    <property type="molecule type" value="Genomic_DNA"/>
</dbReference>
<proteinExistence type="predicted"/>
<dbReference type="AlphaFoldDB" id="A0A6F8TCS4"/>
<evidence type="ECO:0000313" key="1">
    <source>
        <dbReference type="EMBL" id="BCA98450.1"/>
    </source>
</evidence>
<reference evidence="1" key="1">
    <citation type="submission" date="2020-03" db="EMBL/GenBank/DDBJ databases">
        <title>Complete genome sequence of Acinetobacter baumannii ATCC19606T, which is a model strain for tolerization of antimicrobial agents.</title>
        <authorList>
            <person name="Tsubouchi T."/>
            <person name="Suzuki M."/>
            <person name="Niki M."/>
            <person name="Oinuma K."/>
            <person name="Niki M."/>
            <person name="Shibayama K."/>
            <person name="Kakeya H."/>
            <person name="Kaneko Y."/>
        </authorList>
    </citation>
    <scope>NUCLEOTIDE SEQUENCE</scope>
    <source>
        <strain evidence="1">ATCC19606</strain>
    </source>
</reference>
<gene>
    <name evidence="1" type="ORF">ATCC19606_07860</name>
</gene>